<evidence type="ECO:0000313" key="6">
    <source>
        <dbReference type="Proteomes" id="UP000661607"/>
    </source>
</evidence>
<proteinExistence type="predicted"/>
<evidence type="ECO:0000313" key="5">
    <source>
        <dbReference type="EMBL" id="MBE1558252.1"/>
    </source>
</evidence>
<dbReference type="PANTHER" id="PTHR44846:SF1">
    <property type="entry name" value="MANNOSYL-D-GLYCERATE TRANSPORT_METABOLISM SYSTEM REPRESSOR MNGR-RELATED"/>
    <property type="match status" value="1"/>
</dbReference>
<dbReference type="Pfam" id="PF00392">
    <property type="entry name" value="GntR"/>
    <property type="match status" value="1"/>
</dbReference>
<evidence type="ECO:0000256" key="3">
    <source>
        <dbReference type="ARBA" id="ARBA00023163"/>
    </source>
</evidence>
<dbReference type="RefSeq" id="WP_192773703.1">
    <property type="nucleotide sequence ID" value="NZ_BAAASY010000036.1"/>
</dbReference>
<dbReference type="PANTHER" id="PTHR44846">
    <property type="entry name" value="MANNOSYL-D-GLYCERATE TRANSPORT/METABOLISM SYSTEM REPRESSOR MNGR-RELATED"/>
    <property type="match status" value="1"/>
</dbReference>
<dbReference type="SUPFAM" id="SSF46785">
    <property type="entry name" value="Winged helix' DNA-binding domain"/>
    <property type="match status" value="1"/>
</dbReference>
<dbReference type="InterPro" id="IPR050679">
    <property type="entry name" value="Bact_HTH_transcr_reg"/>
</dbReference>
<evidence type="ECO:0000259" key="4">
    <source>
        <dbReference type="PROSITE" id="PS50949"/>
    </source>
</evidence>
<dbReference type="SMART" id="SM00345">
    <property type="entry name" value="HTH_GNTR"/>
    <property type="match status" value="1"/>
</dbReference>
<comment type="caution">
    <text evidence="5">The sequence shown here is derived from an EMBL/GenBank/DDBJ whole genome shotgun (WGS) entry which is preliminary data.</text>
</comment>
<dbReference type="InterPro" id="IPR000524">
    <property type="entry name" value="Tscrpt_reg_HTH_GntR"/>
</dbReference>
<protein>
    <submittedName>
        <fullName evidence="5">GntR family transcriptional regulator</fullName>
    </submittedName>
</protein>
<evidence type="ECO:0000256" key="2">
    <source>
        <dbReference type="ARBA" id="ARBA00023125"/>
    </source>
</evidence>
<keyword evidence="1" id="KW-0805">Transcription regulation</keyword>
<keyword evidence="3" id="KW-0804">Transcription</keyword>
<dbReference type="CDD" id="cd07377">
    <property type="entry name" value="WHTH_GntR"/>
    <property type="match status" value="1"/>
</dbReference>
<evidence type="ECO:0000256" key="1">
    <source>
        <dbReference type="ARBA" id="ARBA00023015"/>
    </source>
</evidence>
<reference evidence="5 6" key="1">
    <citation type="submission" date="2020-10" db="EMBL/GenBank/DDBJ databases">
        <title>Sequencing the genomes of 1000 actinobacteria strains.</title>
        <authorList>
            <person name="Klenk H.-P."/>
        </authorList>
    </citation>
    <scope>NUCLEOTIDE SEQUENCE [LARGE SCALE GENOMIC DNA]</scope>
    <source>
        <strain evidence="5 6">DSM 43748</strain>
    </source>
</reference>
<sequence length="82" mass="9228">MEWKPNVPRWVQVYEVIKNRIEDGTYAPGDKLPSVLDLTNTYGIANATAQKVMTQLRQDGLTYTEPGLGTFVRRPSDSSEGR</sequence>
<feature type="domain" description="HTH gntR-type" evidence="4">
    <location>
        <begin position="7"/>
        <end position="75"/>
    </location>
</feature>
<accession>A0ABR9K9I5</accession>
<dbReference type="EMBL" id="JADBEF010000001">
    <property type="protein sequence ID" value="MBE1558252.1"/>
    <property type="molecule type" value="Genomic_DNA"/>
</dbReference>
<name>A0ABR9K9I5_9ACTN</name>
<organism evidence="5 6">
    <name type="scientific">Nonomuraea africana</name>
    <dbReference type="NCBI Taxonomy" id="46171"/>
    <lineage>
        <taxon>Bacteria</taxon>
        <taxon>Bacillati</taxon>
        <taxon>Actinomycetota</taxon>
        <taxon>Actinomycetes</taxon>
        <taxon>Streptosporangiales</taxon>
        <taxon>Streptosporangiaceae</taxon>
        <taxon>Nonomuraea</taxon>
    </lineage>
</organism>
<dbReference type="Gene3D" id="1.10.10.10">
    <property type="entry name" value="Winged helix-like DNA-binding domain superfamily/Winged helix DNA-binding domain"/>
    <property type="match status" value="1"/>
</dbReference>
<keyword evidence="6" id="KW-1185">Reference proteome</keyword>
<dbReference type="InterPro" id="IPR036390">
    <property type="entry name" value="WH_DNA-bd_sf"/>
</dbReference>
<gene>
    <name evidence="5" type="ORF">H4W81_001031</name>
</gene>
<dbReference type="Proteomes" id="UP000661607">
    <property type="component" value="Unassembled WGS sequence"/>
</dbReference>
<keyword evidence="2" id="KW-0238">DNA-binding</keyword>
<dbReference type="InterPro" id="IPR036388">
    <property type="entry name" value="WH-like_DNA-bd_sf"/>
</dbReference>
<dbReference type="PROSITE" id="PS50949">
    <property type="entry name" value="HTH_GNTR"/>
    <property type="match status" value="1"/>
</dbReference>